<evidence type="ECO:0000256" key="11">
    <source>
        <dbReference type="ARBA" id="ARBA00023201"/>
    </source>
</evidence>
<protein>
    <recommendedName>
        <fullName evidence="14">Sodium/proline symporter</fullName>
    </recommendedName>
    <alternativeName>
        <fullName evidence="14">Proline permease</fullName>
    </alternativeName>
</protein>
<accession>A0ABV7MBX7</accession>
<dbReference type="InterPro" id="IPR018212">
    <property type="entry name" value="Na/solute_symporter_CS"/>
</dbReference>
<keyword evidence="8 14" id="KW-0915">Sodium</keyword>
<feature type="transmembrane region" description="Helical" evidence="14">
    <location>
        <begin position="453"/>
        <end position="470"/>
    </location>
</feature>
<keyword evidence="4" id="KW-1003">Cell membrane</keyword>
<feature type="transmembrane region" description="Helical" evidence="14">
    <location>
        <begin position="126"/>
        <end position="144"/>
    </location>
</feature>
<dbReference type="RefSeq" id="WP_229786016.1">
    <property type="nucleotide sequence ID" value="NZ_BMXU01000001.1"/>
</dbReference>
<dbReference type="InterPro" id="IPR038377">
    <property type="entry name" value="Na/Glc_symporter_sf"/>
</dbReference>
<dbReference type="EMBL" id="JBHRVA010000002">
    <property type="protein sequence ID" value="MFC3302528.1"/>
    <property type="molecule type" value="Genomic_DNA"/>
</dbReference>
<keyword evidence="6 14" id="KW-0769">Symport</keyword>
<evidence type="ECO:0000256" key="6">
    <source>
        <dbReference type="ARBA" id="ARBA00022847"/>
    </source>
</evidence>
<evidence type="ECO:0000256" key="2">
    <source>
        <dbReference type="ARBA" id="ARBA00006434"/>
    </source>
</evidence>
<feature type="transmembrane region" description="Helical" evidence="14">
    <location>
        <begin position="277"/>
        <end position="302"/>
    </location>
</feature>
<evidence type="ECO:0000256" key="1">
    <source>
        <dbReference type="ARBA" id="ARBA00004651"/>
    </source>
</evidence>
<feature type="transmembrane region" description="Helical" evidence="14">
    <location>
        <begin position="322"/>
        <end position="351"/>
    </location>
</feature>
<proteinExistence type="inferred from homology"/>
<evidence type="ECO:0000256" key="14">
    <source>
        <dbReference type="RuleBase" id="RU366012"/>
    </source>
</evidence>
<reference evidence="16" key="1">
    <citation type="journal article" date="2019" name="Int. J. Syst. Evol. Microbiol.">
        <title>The Global Catalogue of Microorganisms (GCM) 10K type strain sequencing project: providing services to taxonomists for standard genome sequencing and annotation.</title>
        <authorList>
            <consortium name="The Broad Institute Genomics Platform"/>
            <consortium name="The Broad Institute Genome Sequencing Center for Infectious Disease"/>
            <person name="Wu L."/>
            <person name="Ma J."/>
        </authorList>
    </citation>
    <scope>NUCLEOTIDE SEQUENCE [LARGE SCALE GENOMIC DNA]</scope>
    <source>
        <strain evidence="16">KCTC 22245</strain>
    </source>
</reference>
<dbReference type="PROSITE" id="PS00456">
    <property type="entry name" value="NA_SOLUT_SYMP_1"/>
    <property type="match status" value="1"/>
</dbReference>
<dbReference type="CDD" id="cd11475">
    <property type="entry name" value="SLC5sbd_PutP"/>
    <property type="match status" value="1"/>
</dbReference>
<organism evidence="15 16">
    <name type="scientific">Parvularcula lutaonensis</name>
    <dbReference type="NCBI Taxonomy" id="491923"/>
    <lineage>
        <taxon>Bacteria</taxon>
        <taxon>Pseudomonadati</taxon>
        <taxon>Pseudomonadota</taxon>
        <taxon>Alphaproteobacteria</taxon>
        <taxon>Parvularculales</taxon>
        <taxon>Parvularculaceae</taxon>
        <taxon>Parvularcula</taxon>
    </lineage>
</organism>
<evidence type="ECO:0000256" key="3">
    <source>
        <dbReference type="ARBA" id="ARBA00022448"/>
    </source>
</evidence>
<dbReference type="Proteomes" id="UP001595607">
    <property type="component" value="Unassembled WGS sequence"/>
</dbReference>
<dbReference type="PROSITE" id="PS50283">
    <property type="entry name" value="NA_SOLUT_SYMP_3"/>
    <property type="match status" value="1"/>
</dbReference>
<keyword evidence="11 14" id="KW-0739">Sodium transport</keyword>
<feature type="transmembrane region" description="Helical" evidence="14">
    <location>
        <begin position="164"/>
        <end position="188"/>
    </location>
</feature>
<evidence type="ECO:0000256" key="9">
    <source>
        <dbReference type="ARBA" id="ARBA00023065"/>
    </source>
</evidence>
<comment type="similarity">
    <text evidence="2 13">Belongs to the sodium:solute symporter (SSF) (TC 2.A.21) family.</text>
</comment>
<feature type="transmembrane region" description="Helical" evidence="14">
    <location>
        <begin position="78"/>
        <end position="100"/>
    </location>
</feature>
<evidence type="ECO:0000256" key="8">
    <source>
        <dbReference type="ARBA" id="ARBA00023053"/>
    </source>
</evidence>
<evidence type="ECO:0000256" key="7">
    <source>
        <dbReference type="ARBA" id="ARBA00022989"/>
    </source>
</evidence>
<feature type="transmembrane region" description="Helical" evidence="14">
    <location>
        <begin position="371"/>
        <end position="391"/>
    </location>
</feature>
<feature type="transmembrane region" description="Helical" evidence="14">
    <location>
        <begin position="195"/>
        <end position="217"/>
    </location>
</feature>
<feature type="transmembrane region" description="Helical" evidence="14">
    <location>
        <begin position="397"/>
        <end position="416"/>
    </location>
</feature>
<evidence type="ECO:0000256" key="10">
    <source>
        <dbReference type="ARBA" id="ARBA00023136"/>
    </source>
</evidence>
<keyword evidence="14" id="KW-0029">Amino-acid transport</keyword>
<dbReference type="PANTHER" id="PTHR48086:SF3">
    <property type="entry name" value="SODIUM_PROLINE SYMPORTER"/>
    <property type="match status" value="1"/>
</dbReference>
<keyword evidence="7 14" id="KW-1133">Transmembrane helix</keyword>
<evidence type="ECO:0000256" key="12">
    <source>
        <dbReference type="ARBA" id="ARBA00033708"/>
    </source>
</evidence>
<keyword evidence="9 14" id="KW-0406">Ion transport</keyword>
<evidence type="ECO:0000313" key="15">
    <source>
        <dbReference type="EMBL" id="MFC3302528.1"/>
    </source>
</evidence>
<feature type="transmembrane region" description="Helical" evidence="14">
    <location>
        <begin position="6"/>
        <end position="28"/>
    </location>
</feature>
<dbReference type="Pfam" id="PF00474">
    <property type="entry name" value="SSF"/>
    <property type="match status" value="1"/>
</dbReference>
<comment type="function">
    <text evidence="14">Catalyzes the sodium-dependent uptake of extracellular L-proline.</text>
</comment>
<comment type="caution">
    <text evidence="15">The sequence shown here is derived from an EMBL/GenBank/DDBJ whole genome shotgun (WGS) entry which is preliminary data.</text>
</comment>
<comment type="catalytic activity">
    <reaction evidence="12">
        <text>L-proline(in) + Na(+)(in) = L-proline(out) + Na(+)(out)</text>
        <dbReference type="Rhea" id="RHEA:28967"/>
        <dbReference type="ChEBI" id="CHEBI:29101"/>
        <dbReference type="ChEBI" id="CHEBI:60039"/>
    </reaction>
</comment>
<gene>
    <name evidence="15" type="ORF">ACFONP_07265</name>
</gene>
<dbReference type="InterPro" id="IPR050277">
    <property type="entry name" value="Sodium:Solute_Symporter"/>
</dbReference>
<comment type="subcellular location">
    <subcellularLocation>
        <location evidence="14">Cell inner membrane</location>
        <topology evidence="14">Multi-pass membrane protein</topology>
    </subcellularLocation>
    <subcellularLocation>
        <location evidence="1">Cell membrane</location>
        <topology evidence="1">Multi-pass membrane protein</topology>
    </subcellularLocation>
</comment>
<evidence type="ECO:0000256" key="4">
    <source>
        <dbReference type="ARBA" id="ARBA00022475"/>
    </source>
</evidence>
<name>A0ABV7MBX7_9PROT</name>
<keyword evidence="3 14" id="KW-0813">Transport</keyword>
<keyword evidence="10 14" id="KW-0472">Membrane</keyword>
<evidence type="ECO:0000256" key="5">
    <source>
        <dbReference type="ARBA" id="ARBA00022692"/>
    </source>
</evidence>
<dbReference type="InterPro" id="IPR011851">
    <property type="entry name" value="Na/Pro_symporter"/>
</dbReference>
<dbReference type="PANTHER" id="PTHR48086">
    <property type="entry name" value="SODIUM/PROLINE SYMPORTER-RELATED"/>
    <property type="match status" value="1"/>
</dbReference>
<evidence type="ECO:0000313" key="16">
    <source>
        <dbReference type="Proteomes" id="UP001595607"/>
    </source>
</evidence>
<evidence type="ECO:0000256" key="13">
    <source>
        <dbReference type="RuleBase" id="RU362091"/>
    </source>
</evidence>
<keyword evidence="5 14" id="KW-0812">Transmembrane</keyword>
<dbReference type="Gene3D" id="1.20.1730.10">
    <property type="entry name" value="Sodium/glucose cotransporter"/>
    <property type="match status" value="1"/>
</dbReference>
<dbReference type="InterPro" id="IPR001734">
    <property type="entry name" value="Na/solute_symporter"/>
</dbReference>
<feature type="transmembrane region" description="Helical" evidence="14">
    <location>
        <begin position="237"/>
        <end position="256"/>
    </location>
</feature>
<keyword evidence="14" id="KW-0997">Cell inner membrane</keyword>
<keyword evidence="16" id="KW-1185">Reference proteome</keyword>
<sequence length="484" mass="49507">MMLSSETSWALLTLIGYATILFGIGVWAAQRATTNADFFLGDRSLGPLVAGLAYAASTSSAWVLLGFSGFVYSAGPSALWMVPGILVGYAAVWLGAGRVLQEESRERGFLTLTDFLAAGSGPVERWIRGAASLMIVFCFAYYVASQFQGAGTAFDGLFGSGLTNGVLLGATIILLYTFLGGFVAVSLIDTLQGLLIAFVAVLLPAVTFLAAGGFAGWESAFADAPETYASTFGGRTAFAAFGFVVGLFATGFGALGQPHLAAWIMASRSRKARITGAGIAIGWGALVYSGMAVLGLSARALFGGGVPAEGVFFQAASELLPPIFAGVIIAATLSAIMSTVDSQLLVVGAAVSHDLGLAKLFGGREVLVSRLAIVVVCAAAVVLTLALPSTIFARTLFAWTALGASFGPVVIARAFGCTPKPGGVLAALLIGFGLSLAYEFVLPSGPGAVWARTVPWGAGFLALWLFTAAGSRPVIADKSVAEAG</sequence>
<feature type="transmembrane region" description="Helical" evidence="14">
    <location>
        <begin position="423"/>
        <end position="441"/>
    </location>
</feature>
<feature type="transmembrane region" description="Helical" evidence="14">
    <location>
        <begin position="48"/>
        <end position="72"/>
    </location>
</feature>